<dbReference type="SUPFAM" id="SSF52540">
    <property type="entry name" value="P-loop containing nucleoside triphosphate hydrolases"/>
    <property type="match status" value="1"/>
</dbReference>
<dbReference type="RefSeq" id="WP_184997813.1">
    <property type="nucleotide sequence ID" value="NZ_BOMK01000046.1"/>
</dbReference>
<keyword evidence="4" id="KW-1185">Reference proteome</keyword>
<reference evidence="3 4" key="1">
    <citation type="submission" date="2020-08" db="EMBL/GenBank/DDBJ databases">
        <title>Sequencing the genomes of 1000 actinobacteria strains.</title>
        <authorList>
            <person name="Klenk H.-P."/>
        </authorList>
    </citation>
    <scope>NUCLEOTIDE SEQUENCE [LARGE SCALE GENOMIC DNA]</scope>
    <source>
        <strain evidence="3 4">DSM 43149</strain>
    </source>
</reference>
<evidence type="ECO:0000313" key="3">
    <source>
        <dbReference type="EMBL" id="MBB4766703.1"/>
    </source>
</evidence>
<name>A0A7W7MTT5_9ACTN</name>
<dbReference type="PANTHER" id="PTHR43566:SF2">
    <property type="entry name" value="DUF4143 DOMAIN-CONTAINING PROTEIN"/>
    <property type="match status" value="1"/>
</dbReference>
<dbReference type="InterPro" id="IPR041682">
    <property type="entry name" value="AAA_14"/>
</dbReference>
<feature type="domain" description="AAA" evidence="1">
    <location>
        <begin position="22"/>
        <end position="139"/>
    </location>
</feature>
<comment type="caution">
    <text evidence="3">The sequence shown here is derived from an EMBL/GenBank/DDBJ whole genome shotgun (WGS) entry which is preliminary data.</text>
</comment>
<dbReference type="InterPro" id="IPR025420">
    <property type="entry name" value="DUF4143"/>
</dbReference>
<feature type="domain" description="DUF4143" evidence="2">
    <location>
        <begin position="202"/>
        <end position="361"/>
    </location>
</feature>
<proteinExistence type="predicted"/>
<dbReference type="EMBL" id="JACHNH010000001">
    <property type="protein sequence ID" value="MBB4766703.1"/>
    <property type="molecule type" value="Genomic_DNA"/>
</dbReference>
<dbReference type="PANTHER" id="PTHR43566">
    <property type="entry name" value="CONSERVED PROTEIN"/>
    <property type="match status" value="1"/>
</dbReference>
<dbReference type="AlphaFoldDB" id="A0A7W7MTT5"/>
<protein>
    <submittedName>
        <fullName evidence="3">Putative AAA+ superfamily ATPase</fullName>
    </submittedName>
</protein>
<dbReference type="Proteomes" id="UP000578112">
    <property type="component" value="Unassembled WGS sequence"/>
</dbReference>
<dbReference type="Pfam" id="PF13173">
    <property type="entry name" value="AAA_14"/>
    <property type="match status" value="1"/>
</dbReference>
<dbReference type="InterPro" id="IPR027417">
    <property type="entry name" value="P-loop_NTPase"/>
</dbReference>
<accession>A0A7W7MTT5</accession>
<organism evidence="3 4">
    <name type="scientific">Actinoplanes digitatis</name>
    <dbReference type="NCBI Taxonomy" id="1868"/>
    <lineage>
        <taxon>Bacteria</taxon>
        <taxon>Bacillati</taxon>
        <taxon>Actinomycetota</taxon>
        <taxon>Actinomycetes</taxon>
        <taxon>Micromonosporales</taxon>
        <taxon>Micromonosporaceae</taxon>
        <taxon>Actinoplanes</taxon>
    </lineage>
</organism>
<sequence>MPSPHLIPRRVAAQVNAALADTRVVLISGARQAGKSTLVRVVAGDRPAERRDLDRAQDRAAAIADPIGFVDSAELLAIDEIQRAPELLLAIKAAVDEDPRPGRFLLTGSSRLFGLVAAPDALPGRMETVELWPFSQGELDGEPDGFIDAVFALGPELRHESAVTRADYAARIVRGGLPEATSRGDVRRRQRFLDAYVQALIDRDVRQLSDIQRKGELRKLVRLLAARSATIIAANSLETALGLSRPTIARYLQALEEIFLVKRIPGWSRNLGTRATAAPKLVFVDSGIAAGEIAVDGRALLRPGAPFGPLLESFVLSELSRQLTWSEQQAELSHYRDHSKFEVDAVLENRSGQVVGIEVKAASTVGPDDFRGLRRLAERLGDDFVCGVVLYTGGSTLPFGDRLRAMPVSALWQVGPSDVLTAAAPGLEVRGAQ</sequence>
<dbReference type="Pfam" id="PF13635">
    <property type="entry name" value="DUF4143"/>
    <property type="match status" value="1"/>
</dbReference>
<evidence type="ECO:0000313" key="4">
    <source>
        <dbReference type="Proteomes" id="UP000578112"/>
    </source>
</evidence>
<evidence type="ECO:0000259" key="1">
    <source>
        <dbReference type="Pfam" id="PF13173"/>
    </source>
</evidence>
<evidence type="ECO:0000259" key="2">
    <source>
        <dbReference type="Pfam" id="PF13635"/>
    </source>
</evidence>
<gene>
    <name evidence="3" type="ORF">BJ971_007259</name>
</gene>